<evidence type="ECO:0000313" key="3">
    <source>
        <dbReference type="Proteomes" id="UP000215335"/>
    </source>
</evidence>
<evidence type="ECO:0000256" key="1">
    <source>
        <dbReference type="SAM" id="Phobius"/>
    </source>
</evidence>
<protein>
    <submittedName>
        <fullName evidence="2">Uncharacterized protein</fullName>
    </submittedName>
</protein>
<name>A0A232EFU8_9HYME</name>
<reference evidence="2 3" key="1">
    <citation type="journal article" date="2017" name="Curr. Biol.">
        <title>The Evolution of Venom by Co-option of Single-Copy Genes.</title>
        <authorList>
            <person name="Martinson E.O."/>
            <person name="Mrinalini"/>
            <person name="Kelkar Y.D."/>
            <person name="Chang C.H."/>
            <person name="Werren J.H."/>
        </authorList>
    </citation>
    <scope>NUCLEOTIDE SEQUENCE [LARGE SCALE GENOMIC DNA]</scope>
    <source>
        <strain evidence="2 3">Alberta</strain>
        <tissue evidence="2">Whole body</tissue>
    </source>
</reference>
<accession>A0A232EFU8</accession>
<organism evidence="2 3">
    <name type="scientific">Trichomalopsis sarcophagae</name>
    <dbReference type="NCBI Taxonomy" id="543379"/>
    <lineage>
        <taxon>Eukaryota</taxon>
        <taxon>Metazoa</taxon>
        <taxon>Ecdysozoa</taxon>
        <taxon>Arthropoda</taxon>
        <taxon>Hexapoda</taxon>
        <taxon>Insecta</taxon>
        <taxon>Pterygota</taxon>
        <taxon>Neoptera</taxon>
        <taxon>Endopterygota</taxon>
        <taxon>Hymenoptera</taxon>
        <taxon>Apocrita</taxon>
        <taxon>Proctotrupomorpha</taxon>
        <taxon>Chalcidoidea</taxon>
        <taxon>Pteromalidae</taxon>
        <taxon>Pteromalinae</taxon>
        <taxon>Trichomalopsis</taxon>
    </lineage>
</organism>
<keyword evidence="1" id="KW-0472">Membrane</keyword>
<gene>
    <name evidence="2" type="ORF">TSAR_002578</name>
</gene>
<keyword evidence="3" id="KW-1185">Reference proteome</keyword>
<evidence type="ECO:0000313" key="2">
    <source>
        <dbReference type="EMBL" id="OXU17235.1"/>
    </source>
</evidence>
<dbReference type="Proteomes" id="UP000215335">
    <property type="component" value="Unassembled WGS sequence"/>
</dbReference>
<feature type="transmembrane region" description="Helical" evidence="1">
    <location>
        <begin position="103"/>
        <end position="121"/>
    </location>
</feature>
<proteinExistence type="predicted"/>
<sequence>MKGGVAPSSNDTDREKARSIRVVSVALLPTAGTGWCRDRSVSSNVRKQLSNEQAELRGDPSLVVQLRDCVPRYARTAIATRRWIKQNICVIRELRRYQNGDYLLIRCTAPIPLFLIGLWVMRPAWLIREIKSAESHAERVQSQKSKENPGITENC</sequence>
<keyword evidence="1" id="KW-1133">Transmembrane helix</keyword>
<dbReference type="EMBL" id="NNAY01004924">
    <property type="protein sequence ID" value="OXU17235.1"/>
    <property type="molecule type" value="Genomic_DNA"/>
</dbReference>
<keyword evidence="1" id="KW-0812">Transmembrane</keyword>
<comment type="caution">
    <text evidence="2">The sequence shown here is derived from an EMBL/GenBank/DDBJ whole genome shotgun (WGS) entry which is preliminary data.</text>
</comment>
<dbReference type="AlphaFoldDB" id="A0A232EFU8"/>